<dbReference type="CDD" id="cd23992">
    <property type="entry name" value="PBP_GOBP"/>
    <property type="match status" value="1"/>
</dbReference>
<sequence length="144" mass="16320">MTMFLYFLIVNIFLVETTQGAMTNAQIEATQRMIRRTCKSKMKITSDDELDGMLNGKWDNLSPATLCYLHCCVKMIKMVTGDGHVDYDSNVKQINNLPEPKRHPLTDSLNNCKDAGKSLTDKCEIAHEICKCFYFSNPGAYIIP</sequence>
<dbReference type="InterPro" id="IPR036728">
    <property type="entry name" value="PBP_GOBP_sf"/>
</dbReference>
<dbReference type="SUPFAM" id="SSF47565">
    <property type="entry name" value="Insect pheromone/odorant-binding proteins"/>
    <property type="match status" value="1"/>
</dbReference>
<dbReference type="GO" id="GO:0005549">
    <property type="term" value="F:odorant binding"/>
    <property type="evidence" value="ECO:0007669"/>
    <property type="project" value="InterPro"/>
</dbReference>
<name>G9BWQ8_HOLOL</name>
<protein>
    <submittedName>
        <fullName evidence="2">Odorant binding protein OBP4</fullName>
    </submittedName>
</protein>
<organism evidence="2">
    <name type="scientific">Holotrichia oblita</name>
    <name type="common">Chafer beetle</name>
    <dbReference type="NCBI Taxonomy" id="644536"/>
    <lineage>
        <taxon>Eukaryota</taxon>
        <taxon>Metazoa</taxon>
        <taxon>Ecdysozoa</taxon>
        <taxon>Arthropoda</taxon>
        <taxon>Hexapoda</taxon>
        <taxon>Insecta</taxon>
        <taxon>Pterygota</taxon>
        <taxon>Neoptera</taxon>
        <taxon>Endopterygota</taxon>
        <taxon>Coleoptera</taxon>
        <taxon>Polyphaga</taxon>
        <taxon>Scarabaeiformia</taxon>
        <taxon>Scarabaeidae</taxon>
        <taxon>Melolonthinae</taxon>
        <taxon>Holotrichia</taxon>
    </lineage>
</organism>
<evidence type="ECO:0000313" key="2">
    <source>
        <dbReference type="EMBL" id="ADX96031.1"/>
    </source>
</evidence>
<dbReference type="PANTHER" id="PTHR21364">
    <property type="entry name" value="GENERAL ODORANT-BINDING PROTEIN 19A"/>
    <property type="match status" value="1"/>
</dbReference>
<dbReference type="InterPro" id="IPR006170">
    <property type="entry name" value="PBP/GOBP"/>
</dbReference>
<feature type="signal peptide" evidence="1">
    <location>
        <begin position="1"/>
        <end position="20"/>
    </location>
</feature>
<feature type="chain" id="PRO_5003520050" evidence="1">
    <location>
        <begin position="21"/>
        <end position="144"/>
    </location>
</feature>
<dbReference type="AlphaFoldDB" id="G9BWQ8"/>
<gene>
    <name evidence="2" type="primary">OBP4</name>
</gene>
<reference evidence="2" key="1">
    <citation type="submission" date="2010-12" db="EMBL/GenBank/DDBJ databases">
        <title>Construction of the full-length cDNA library of the antenna of Holotrichia oblita and screening of related protein.</title>
        <authorList>
            <person name="Guan L."/>
            <person name="Li K.B."/>
            <person name="Xi J.H."/>
            <person name="Yin J."/>
            <person name="Cao Y.Z."/>
        </authorList>
    </citation>
    <scope>NUCLEOTIDE SEQUENCE</scope>
</reference>
<dbReference type="PANTHER" id="PTHR21364:SF2">
    <property type="entry name" value="GENERAL ODORANT-BINDING PROTEIN 19A"/>
    <property type="match status" value="1"/>
</dbReference>
<accession>G9BWQ8</accession>
<dbReference type="SMART" id="SM00708">
    <property type="entry name" value="PhBP"/>
    <property type="match status" value="1"/>
</dbReference>
<dbReference type="EMBL" id="HQ688993">
    <property type="protein sequence ID" value="ADX96031.1"/>
    <property type="molecule type" value="mRNA"/>
</dbReference>
<keyword evidence="1" id="KW-0732">Signal</keyword>
<dbReference type="Gene3D" id="1.10.238.20">
    <property type="entry name" value="Pheromone/general odorant binding protein domain"/>
    <property type="match status" value="1"/>
</dbReference>
<dbReference type="Pfam" id="PF01395">
    <property type="entry name" value="PBP_GOBP"/>
    <property type="match status" value="1"/>
</dbReference>
<evidence type="ECO:0000256" key="1">
    <source>
        <dbReference type="SAM" id="SignalP"/>
    </source>
</evidence>
<proteinExistence type="evidence at transcript level"/>